<dbReference type="PANTHER" id="PTHR34606">
    <property type="entry name" value="BON DOMAIN-CONTAINING PROTEIN"/>
    <property type="match status" value="1"/>
</dbReference>
<protein>
    <submittedName>
        <fullName evidence="3">Phospholipid-binding protein</fullName>
    </submittedName>
</protein>
<dbReference type="InterPro" id="IPR014004">
    <property type="entry name" value="Transpt-assoc_nodulatn_dom_bac"/>
</dbReference>
<evidence type="ECO:0000259" key="2">
    <source>
        <dbReference type="PROSITE" id="PS50914"/>
    </source>
</evidence>
<dbReference type="AlphaFoldDB" id="A0A248VU49"/>
<dbReference type="RefSeq" id="WP_095421777.1">
    <property type="nucleotide sequence ID" value="NZ_CP022990.1"/>
</dbReference>
<dbReference type="InterPro" id="IPR051686">
    <property type="entry name" value="Lipoprotein_DolP"/>
</dbReference>
<evidence type="ECO:0000313" key="4">
    <source>
        <dbReference type="Proteomes" id="UP000215158"/>
    </source>
</evidence>
<feature type="chain" id="PRO_5012580383" evidence="1">
    <location>
        <begin position="24"/>
        <end position="125"/>
    </location>
</feature>
<proteinExistence type="predicted"/>
<keyword evidence="4" id="KW-1185">Reference proteome</keyword>
<evidence type="ECO:0000313" key="3">
    <source>
        <dbReference type="EMBL" id="ASW01890.1"/>
    </source>
</evidence>
<dbReference type="Gene3D" id="3.30.1340.30">
    <property type="match status" value="1"/>
</dbReference>
<dbReference type="OrthoDB" id="9103519at2"/>
<keyword evidence="1" id="KW-0732">Signal</keyword>
<dbReference type="SMART" id="SM00749">
    <property type="entry name" value="BON"/>
    <property type="match status" value="1"/>
</dbReference>
<reference evidence="3 4" key="1">
    <citation type="submission" date="2017-08" db="EMBL/GenBank/DDBJ databases">
        <title>Identification and genetic characteristics of simultaneous BTEX- and naphthalene-degrading Paraburkholderia sp. BN5 isolated from petroleum-contaminated soil.</title>
        <authorList>
            <person name="Lee Y."/>
            <person name="Jeon C.O."/>
        </authorList>
    </citation>
    <scope>NUCLEOTIDE SEQUENCE [LARGE SCALE GENOMIC DNA]</scope>
    <source>
        <strain evidence="3 4">BN5</strain>
    </source>
</reference>
<evidence type="ECO:0000256" key="1">
    <source>
        <dbReference type="SAM" id="SignalP"/>
    </source>
</evidence>
<organism evidence="3 4">
    <name type="scientific">Paraburkholderia aromaticivorans</name>
    <dbReference type="NCBI Taxonomy" id="2026199"/>
    <lineage>
        <taxon>Bacteria</taxon>
        <taxon>Pseudomonadati</taxon>
        <taxon>Pseudomonadota</taxon>
        <taxon>Betaproteobacteria</taxon>
        <taxon>Burkholderiales</taxon>
        <taxon>Burkholderiaceae</taxon>
        <taxon>Paraburkholderia</taxon>
    </lineage>
</organism>
<dbReference type="KEGG" id="parb:CJU94_27535"/>
<feature type="signal peptide" evidence="1">
    <location>
        <begin position="1"/>
        <end position="23"/>
    </location>
</feature>
<dbReference type="InterPro" id="IPR007055">
    <property type="entry name" value="BON_dom"/>
</dbReference>
<sequence>MKSAVVQTITLCVASLISVSALAQTAASDEIASSAPATASQAAPQLSAKARRVQNHVVQKNVRHALTASKGLNSSGISILAKDGVVTLLGSAPDEKQIARAVTVAQSAAGVQRVDNRLKVFQPGN</sequence>
<dbReference type="Pfam" id="PF04972">
    <property type="entry name" value="BON"/>
    <property type="match status" value="1"/>
</dbReference>
<dbReference type="PROSITE" id="PS50914">
    <property type="entry name" value="BON"/>
    <property type="match status" value="1"/>
</dbReference>
<feature type="domain" description="BON" evidence="2">
    <location>
        <begin position="54"/>
        <end position="122"/>
    </location>
</feature>
<dbReference type="Proteomes" id="UP000215158">
    <property type="component" value="Chromosome 2"/>
</dbReference>
<gene>
    <name evidence="3" type="ORF">CJU94_27535</name>
</gene>
<name>A0A248VU49_9BURK</name>
<dbReference type="EMBL" id="CP022990">
    <property type="protein sequence ID" value="ASW01890.1"/>
    <property type="molecule type" value="Genomic_DNA"/>
</dbReference>
<accession>A0A248VU49</accession>
<dbReference type="PANTHER" id="PTHR34606:SF15">
    <property type="entry name" value="BON DOMAIN-CONTAINING PROTEIN"/>
    <property type="match status" value="1"/>
</dbReference>